<dbReference type="Pfam" id="PF00485">
    <property type="entry name" value="PRK"/>
    <property type="match status" value="1"/>
</dbReference>
<evidence type="ECO:0000256" key="5">
    <source>
        <dbReference type="ARBA" id="ARBA00022777"/>
    </source>
</evidence>
<dbReference type="Proteomes" id="UP001479436">
    <property type="component" value="Unassembled WGS sequence"/>
</dbReference>
<accession>A0ABR2W7T8</accession>
<evidence type="ECO:0000256" key="3">
    <source>
        <dbReference type="ARBA" id="ARBA00022679"/>
    </source>
</evidence>
<comment type="caution">
    <text evidence="7">The sequence shown here is derived from an EMBL/GenBank/DDBJ whole genome shotgun (WGS) entry which is preliminary data.</text>
</comment>
<dbReference type="EC" id="2.7.1.48" evidence="2"/>
<evidence type="ECO:0000256" key="2">
    <source>
        <dbReference type="ARBA" id="ARBA00012137"/>
    </source>
</evidence>
<organism evidence="7 8">
    <name type="scientific">Basidiobolus ranarum</name>
    <dbReference type="NCBI Taxonomy" id="34480"/>
    <lineage>
        <taxon>Eukaryota</taxon>
        <taxon>Fungi</taxon>
        <taxon>Fungi incertae sedis</taxon>
        <taxon>Zoopagomycota</taxon>
        <taxon>Entomophthoromycotina</taxon>
        <taxon>Basidiobolomycetes</taxon>
        <taxon>Basidiobolales</taxon>
        <taxon>Basidiobolaceae</taxon>
        <taxon>Basidiobolus</taxon>
    </lineage>
</organism>
<evidence type="ECO:0000313" key="7">
    <source>
        <dbReference type="EMBL" id="KAK9722395.1"/>
    </source>
</evidence>
<dbReference type="InterPro" id="IPR006083">
    <property type="entry name" value="PRK/URK"/>
</dbReference>
<keyword evidence="8" id="KW-1185">Reference proteome</keyword>
<dbReference type="CDD" id="cd02023">
    <property type="entry name" value="UMPK"/>
    <property type="match status" value="1"/>
</dbReference>
<evidence type="ECO:0000313" key="8">
    <source>
        <dbReference type="Proteomes" id="UP001479436"/>
    </source>
</evidence>
<dbReference type="EMBL" id="JASJQH010006950">
    <property type="protein sequence ID" value="KAK9722395.1"/>
    <property type="molecule type" value="Genomic_DNA"/>
</dbReference>
<dbReference type="GO" id="GO:0004849">
    <property type="term" value="F:uridine kinase activity"/>
    <property type="evidence" value="ECO:0007669"/>
    <property type="project" value="UniProtKB-EC"/>
</dbReference>
<name>A0ABR2W7T8_9FUNG</name>
<keyword evidence="3 7" id="KW-0808">Transferase</keyword>
<dbReference type="InterPro" id="IPR000764">
    <property type="entry name" value="Uridine_kinase-like"/>
</dbReference>
<keyword evidence="5 7" id="KW-0418">Kinase</keyword>
<evidence type="ECO:0000256" key="4">
    <source>
        <dbReference type="ARBA" id="ARBA00022741"/>
    </source>
</evidence>
<reference evidence="7 8" key="1">
    <citation type="submission" date="2023-04" db="EMBL/GenBank/DDBJ databases">
        <title>Genome of Basidiobolus ranarum AG-B5.</title>
        <authorList>
            <person name="Stajich J.E."/>
            <person name="Carter-House D."/>
            <person name="Gryganskyi A."/>
        </authorList>
    </citation>
    <scope>NUCLEOTIDE SEQUENCE [LARGE SCALE GENOMIC DNA]</scope>
    <source>
        <strain evidence="7 8">AG-B5</strain>
    </source>
</reference>
<feature type="domain" description="Phosphoribulokinase/uridine kinase" evidence="6">
    <location>
        <begin position="43"/>
        <end position="238"/>
    </location>
</feature>
<keyword evidence="4" id="KW-0547">Nucleotide-binding</keyword>
<sequence length="287" mass="32166">MFSSLNVYRSPSLRPFSPTSNSDVISLSDSQISSSHANKVPFIIGVAGGPGAGKTKVCNMVIERLQLHEHSQIQKVAVLSLVRFLREFEGEDLDAAKQGNMNLEHPDAYDFDLLVTILSELREGNSVNLPIYDFANWKRCPQSESWTDPLPDVIILEGCLVLFSSKVQQSLSMKIFADVDADTRLTNLVNKELQKKDGNIEHVILRYTHVRKPTFEQFIFPTKKSADIIMPRGFENTVAVNLITEHIHAILTKPATCTTPVMKESENPPIASDVFYKPKRIFSPIPK</sequence>
<proteinExistence type="predicted"/>
<gene>
    <name evidence="7" type="primary">UCK2</name>
    <name evidence="7" type="ORF">K7432_002698</name>
</gene>
<dbReference type="PANTHER" id="PTHR10285">
    <property type="entry name" value="URIDINE KINASE"/>
    <property type="match status" value="1"/>
</dbReference>
<comment type="pathway">
    <text evidence="1">Pyrimidine metabolism; UMP biosynthesis via salvage pathway; UMP from uridine: step 1/1.</text>
</comment>
<protein>
    <recommendedName>
        <fullName evidence="2">uridine/cytidine kinase</fullName>
        <ecNumber evidence="2">2.7.1.48</ecNumber>
    </recommendedName>
</protein>
<evidence type="ECO:0000259" key="6">
    <source>
        <dbReference type="Pfam" id="PF00485"/>
    </source>
</evidence>
<evidence type="ECO:0000256" key="1">
    <source>
        <dbReference type="ARBA" id="ARBA00004690"/>
    </source>
</evidence>
<dbReference type="SUPFAM" id="SSF52540">
    <property type="entry name" value="P-loop containing nucleoside triphosphate hydrolases"/>
    <property type="match status" value="1"/>
</dbReference>
<dbReference type="Gene3D" id="3.40.50.300">
    <property type="entry name" value="P-loop containing nucleotide triphosphate hydrolases"/>
    <property type="match status" value="1"/>
</dbReference>
<dbReference type="InterPro" id="IPR027417">
    <property type="entry name" value="P-loop_NTPase"/>
</dbReference>
<dbReference type="PRINTS" id="PR00988">
    <property type="entry name" value="URIDINKINASE"/>
</dbReference>